<proteinExistence type="predicted"/>
<dbReference type="InterPro" id="IPR036412">
    <property type="entry name" value="HAD-like_sf"/>
</dbReference>
<dbReference type="NCBIfam" id="TIGR01460">
    <property type="entry name" value="HAD-SF-IIA"/>
    <property type="match status" value="1"/>
</dbReference>
<dbReference type="InterPro" id="IPR006353">
    <property type="entry name" value="HAD-SF_hydro_IIA_CECR5"/>
</dbReference>
<dbReference type="NCBIfam" id="TIGR01456">
    <property type="entry name" value="CECR5"/>
    <property type="match status" value="1"/>
</dbReference>
<feature type="region of interest" description="Disordered" evidence="2">
    <location>
        <begin position="308"/>
        <end position="337"/>
    </location>
</feature>
<keyword evidence="4" id="KW-1185">Reference proteome</keyword>
<feature type="coiled-coil region" evidence="1">
    <location>
        <begin position="43"/>
        <end position="70"/>
    </location>
</feature>
<dbReference type="InterPro" id="IPR023214">
    <property type="entry name" value="HAD_sf"/>
</dbReference>
<dbReference type="FunFam" id="3.40.50.1000:FF:000457">
    <property type="entry name" value="Haloacid dehalogenase-like hydrolase domain-containing 5"/>
    <property type="match status" value="1"/>
</dbReference>
<dbReference type="InterPro" id="IPR006357">
    <property type="entry name" value="HAD-SF_hydro_IIA"/>
</dbReference>
<feature type="region of interest" description="Disordered" evidence="2">
    <location>
        <begin position="777"/>
        <end position="810"/>
    </location>
</feature>
<accession>A0A4Z2C8P0</accession>
<evidence type="ECO:0008006" key="5">
    <source>
        <dbReference type="Google" id="ProtNLM"/>
    </source>
</evidence>
<evidence type="ECO:0000313" key="4">
    <source>
        <dbReference type="Proteomes" id="UP000516260"/>
    </source>
</evidence>
<sequence length="885" mass="101686">MGSPTKGVTPRRSNVRTPAKDSDSPLPSIHERLAYLRPSRELLDFYRQKIAQFDEEHAELQQMLEQHRRSTEDQHKLQWDIQQREGEIVELQNALSDMQLYLFQEREQALRLYAENDRLKIRELEDRKKIQHLLDVVGPDEGEITYFHREPPHKVIIAQKGTDRQLEEHLSLRPTKLKPAGTRRERNLWKEETGDILEQYKSENQTLLLQVEALQVQMEEQTRLAKDQIETLLEDRRIKAEEAETRRIRDQEQIRTLTDRLQRTENQLCDCTKDLLQLKFDSRAQEKSWMAEKDQLLRKMDSCHNCMRRSGPAGAEPPSSAAHPLSLSQQARKEGSKITQEKLKQAHHLAEMYREQCVAQESELAQIKEERDAGQELFKERSEKMAKRLQLMTKRCETLERRRAMEAEGFKSDLKILKQRFKDIEKQLFKATLNIGPNQDLAVLHEVQSDQHQNKEEVPGEMQRLRRWKTGWQLVKSSCEAAAKPLIAPLWSSRNYSPGPNSFGLLFDIDGVLVRGRTPIPAAKQCFRNLVDRNGKYKVPVVFVTNAGNCMRQAKAEHLSHLLDVEVSPDQVMLSHSPLRMFTQFHKMCVLVSGQGPVEEVAHKEAYPVLDVVDHNRRPKDSPHVMFVPSTAVILFGEPIRWETNLQLITDVLMTNGNPDNIWNAARYPHIPVLACNMDLLWMAEARNPRFGHGMFLVCLENLYKKVTGHELRYEALIGKPSVVTYNYAELLVRQQAESLGWTTPVKRLYAIGDNPMADIYGANLYNRYLHTSHSTKAQMQAKSGERGADSEADAVDGGPSATSADGAEVARPESCRSILVCTGVYSRDQEELPSDPSQTVTEQRIFHGHRDFSFDPSLTQPSFVVQDVKEAVELVFQEEGWPLD</sequence>
<feature type="compositionally biased region" description="Basic and acidic residues" evidence="2">
    <location>
        <begin position="18"/>
        <end position="28"/>
    </location>
</feature>
<feature type="compositionally biased region" description="Low complexity" evidence="2">
    <location>
        <begin position="310"/>
        <end position="330"/>
    </location>
</feature>
<evidence type="ECO:0000313" key="3">
    <source>
        <dbReference type="EMBL" id="TNN00528.1"/>
    </source>
</evidence>
<dbReference type="Proteomes" id="UP000516260">
    <property type="component" value="Chromosome 12"/>
</dbReference>
<feature type="coiled-coil region" evidence="1">
    <location>
        <begin position="197"/>
        <end position="267"/>
    </location>
</feature>
<protein>
    <recommendedName>
        <fullName evidence="5">Haloacid dehalogenase-like hydrolase domain-containing 5</fullName>
    </recommendedName>
</protein>
<dbReference type="SUPFAM" id="SSF56784">
    <property type="entry name" value="HAD-like"/>
    <property type="match status" value="1"/>
</dbReference>
<dbReference type="Pfam" id="PF13344">
    <property type="entry name" value="Hydrolase_6"/>
    <property type="match status" value="1"/>
</dbReference>
<feature type="coiled-coil region" evidence="1">
    <location>
        <begin position="350"/>
        <end position="427"/>
    </location>
</feature>
<gene>
    <name evidence="3" type="ORF">fugu_011774</name>
</gene>
<dbReference type="InterPro" id="IPR037696">
    <property type="entry name" value="CCDC77"/>
</dbReference>
<feature type="region of interest" description="Disordered" evidence="2">
    <location>
        <begin position="1"/>
        <end position="28"/>
    </location>
</feature>
<keyword evidence="1" id="KW-0175">Coiled coil</keyword>
<dbReference type="EMBL" id="SWLE01000004">
    <property type="protein sequence ID" value="TNN00528.1"/>
    <property type="molecule type" value="Genomic_DNA"/>
</dbReference>
<dbReference type="PANTHER" id="PTHR22091">
    <property type="entry name" value="COILED-COIL DOMAIN-CONTAINING PROTEIN 77"/>
    <property type="match status" value="1"/>
</dbReference>
<organism evidence="3 4">
    <name type="scientific">Takifugu bimaculatus</name>
    <dbReference type="NCBI Taxonomy" id="433685"/>
    <lineage>
        <taxon>Eukaryota</taxon>
        <taxon>Metazoa</taxon>
        <taxon>Chordata</taxon>
        <taxon>Craniata</taxon>
        <taxon>Vertebrata</taxon>
        <taxon>Euteleostomi</taxon>
        <taxon>Actinopterygii</taxon>
        <taxon>Neopterygii</taxon>
        <taxon>Teleostei</taxon>
        <taxon>Neoteleostei</taxon>
        <taxon>Acanthomorphata</taxon>
        <taxon>Eupercaria</taxon>
        <taxon>Tetraodontiformes</taxon>
        <taxon>Tetradontoidea</taxon>
        <taxon>Tetraodontidae</taxon>
        <taxon>Takifugu</taxon>
    </lineage>
</organism>
<dbReference type="AlphaFoldDB" id="A0A4Z2C8P0"/>
<dbReference type="GO" id="GO:0005813">
    <property type="term" value="C:centrosome"/>
    <property type="evidence" value="ECO:0007669"/>
    <property type="project" value="TreeGrafter"/>
</dbReference>
<dbReference type="PANTHER" id="PTHR22091:SF1">
    <property type="entry name" value="COILED-COIL DOMAIN-CONTAINING PROTEIN 77"/>
    <property type="match status" value="1"/>
</dbReference>
<evidence type="ECO:0000256" key="2">
    <source>
        <dbReference type="SAM" id="MobiDB-lite"/>
    </source>
</evidence>
<dbReference type="Gene3D" id="3.40.50.1000">
    <property type="entry name" value="HAD superfamily/HAD-like"/>
    <property type="match status" value="2"/>
</dbReference>
<name>A0A4Z2C8P0_9TELE</name>
<reference evidence="3 4" key="1">
    <citation type="submission" date="2019-04" db="EMBL/GenBank/DDBJ databases">
        <title>The sequence and de novo assembly of Takifugu bimaculatus genome using PacBio and Hi-C technologies.</title>
        <authorList>
            <person name="Xu P."/>
            <person name="Liu B."/>
            <person name="Zhou Z."/>
        </authorList>
    </citation>
    <scope>NUCLEOTIDE SEQUENCE [LARGE SCALE GENOMIC DNA]</scope>
    <source>
        <strain evidence="3">TB-2018</strain>
        <tissue evidence="3">Muscle</tissue>
    </source>
</reference>
<evidence type="ECO:0000256" key="1">
    <source>
        <dbReference type="SAM" id="Coils"/>
    </source>
</evidence>
<comment type="caution">
    <text evidence="3">The sequence shown here is derived from an EMBL/GenBank/DDBJ whole genome shotgun (WGS) entry which is preliminary data.</text>
</comment>